<evidence type="ECO:0000313" key="3">
    <source>
        <dbReference type="Proteomes" id="UP001595906"/>
    </source>
</evidence>
<sequence length="337" mass="36741">MSKNLNKSIFLLFCGAMLIIACSKETSFESGAGLGAAAGTLKDSAGNCQGISVMGSYVVDSTLTDSNYLVVTATITNGGIYKIYSDTANGYWFKDSSYILTTGTQTFKLKGYGKPILPLTSVFTIYFNTSYCLINVTATGTPSSGGGTTATSPSGDYFPTTTGSNWMYTDLTGDSLKVLCSNYIATVGSKTYKVFISDHGDTSVYRKDSLQGNYYAYGTFASDSRLIEYKFLDDKVALNSFWETDTLSTSSFGVPATYKIRFTIDAKNTQYTINGNVLDSVIKVRQEVLLQQSPGLFTIIPSGTTYSYYAKKIGLVWLDSPNYTPAQALKIKRWMIY</sequence>
<evidence type="ECO:0000313" key="2">
    <source>
        <dbReference type="EMBL" id="MFC4233514.1"/>
    </source>
</evidence>
<gene>
    <name evidence="2" type="ORF">ACFOW1_16555</name>
</gene>
<accession>A0ABV8PZN4</accession>
<proteinExistence type="predicted"/>
<evidence type="ECO:0000256" key="1">
    <source>
        <dbReference type="SAM" id="SignalP"/>
    </source>
</evidence>
<keyword evidence="1" id="KW-0732">Signal</keyword>
<feature type="signal peptide" evidence="1">
    <location>
        <begin position="1"/>
        <end position="23"/>
    </location>
</feature>
<comment type="caution">
    <text evidence="2">The sequence shown here is derived from an EMBL/GenBank/DDBJ whole genome shotgun (WGS) entry which is preliminary data.</text>
</comment>
<dbReference type="EMBL" id="JBHSDC010000031">
    <property type="protein sequence ID" value="MFC4233514.1"/>
    <property type="molecule type" value="Genomic_DNA"/>
</dbReference>
<name>A0ABV8PZN4_9BACT</name>
<feature type="chain" id="PRO_5045456161" evidence="1">
    <location>
        <begin position="24"/>
        <end position="337"/>
    </location>
</feature>
<organism evidence="2 3">
    <name type="scientific">Parasediminibacterium paludis</name>
    <dbReference type="NCBI Taxonomy" id="908966"/>
    <lineage>
        <taxon>Bacteria</taxon>
        <taxon>Pseudomonadati</taxon>
        <taxon>Bacteroidota</taxon>
        <taxon>Chitinophagia</taxon>
        <taxon>Chitinophagales</taxon>
        <taxon>Chitinophagaceae</taxon>
        <taxon>Parasediminibacterium</taxon>
    </lineage>
</organism>
<keyword evidence="3" id="KW-1185">Reference proteome</keyword>
<dbReference type="Proteomes" id="UP001595906">
    <property type="component" value="Unassembled WGS sequence"/>
</dbReference>
<protein>
    <submittedName>
        <fullName evidence="2">Uncharacterized protein</fullName>
    </submittedName>
</protein>
<dbReference type="RefSeq" id="WP_379015828.1">
    <property type="nucleotide sequence ID" value="NZ_JBHSDC010000031.1"/>
</dbReference>
<reference evidence="3" key="1">
    <citation type="journal article" date="2019" name="Int. J. Syst. Evol. Microbiol.">
        <title>The Global Catalogue of Microorganisms (GCM) 10K type strain sequencing project: providing services to taxonomists for standard genome sequencing and annotation.</title>
        <authorList>
            <consortium name="The Broad Institute Genomics Platform"/>
            <consortium name="The Broad Institute Genome Sequencing Center for Infectious Disease"/>
            <person name="Wu L."/>
            <person name="Ma J."/>
        </authorList>
    </citation>
    <scope>NUCLEOTIDE SEQUENCE [LARGE SCALE GENOMIC DNA]</scope>
    <source>
        <strain evidence="3">CECT 8010</strain>
    </source>
</reference>
<dbReference type="PROSITE" id="PS51257">
    <property type="entry name" value="PROKAR_LIPOPROTEIN"/>
    <property type="match status" value="1"/>
</dbReference>